<comment type="similarity">
    <text evidence="3">Belongs to the AIG1 family.</text>
</comment>
<evidence type="ECO:0000256" key="14">
    <source>
        <dbReference type="ARBA" id="ARBA00049296"/>
    </source>
</evidence>
<gene>
    <name evidence="18" type="ORF">SPARVUS_LOCUS9498423</name>
</gene>
<evidence type="ECO:0000256" key="13">
    <source>
        <dbReference type="ARBA" id="ARBA00049221"/>
    </source>
</evidence>
<dbReference type="InterPro" id="IPR006838">
    <property type="entry name" value="ADTRP_AIG1"/>
</dbReference>
<keyword evidence="6 17" id="KW-0472">Membrane</keyword>
<comment type="catalytic activity">
    <reaction evidence="15">
        <text>13-(9Z-hexadecenoyloxy)-octadecanoate + H2O = 13-hydroxy-octadecanoate + (9Z)-hexadecenoate + H(+)</text>
        <dbReference type="Rhea" id="RHEA:52076"/>
        <dbReference type="ChEBI" id="CHEBI:15377"/>
        <dbReference type="ChEBI" id="CHEBI:15378"/>
        <dbReference type="ChEBI" id="CHEBI:32372"/>
        <dbReference type="ChEBI" id="CHEBI:136304"/>
        <dbReference type="ChEBI" id="CHEBI:136315"/>
    </reaction>
    <physiologicalReaction direction="left-to-right" evidence="15">
        <dbReference type="Rhea" id="RHEA:52077"/>
    </physiologicalReaction>
</comment>
<feature type="transmembrane region" description="Helical" evidence="17">
    <location>
        <begin position="6"/>
        <end position="22"/>
    </location>
</feature>
<comment type="caution">
    <text evidence="18">The sequence shown here is derived from an EMBL/GenBank/DDBJ whole genome shotgun (WGS) entry which is preliminary data.</text>
</comment>
<evidence type="ECO:0000256" key="2">
    <source>
        <dbReference type="ARBA" id="ARBA00004127"/>
    </source>
</evidence>
<feature type="non-terminal residue" evidence="18">
    <location>
        <position position="1"/>
    </location>
</feature>
<evidence type="ECO:0000256" key="10">
    <source>
        <dbReference type="ARBA" id="ARBA00048680"/>
    </source>
</evidence>
<keyword evidence="19" id="KW-1185">Reference proteome</keyword>
<dbReference type="Proteomes" id="UP001162483">
    <property type="component" value="Unassembled WGS sequence"/>
</dbReference>
<comment type="subcellular location">
    <subcellularLocation>
        <location evidence="2">Endomembrane system</location>
        <topology evidence="2">Multi-pass membrane protein</topology>
    </subcellularLocation>
</comment>
<name>A0ABN9EDP6_9NEOB</name>
<reference evidence="18" key="1">
    <citation type="submission" date="2023-05" db="EMBL/GenBank/DDBJ databases">
        <authorList>
            <person name="Stuckert A."/>
        </authorList>
    </citation>
    <scope>NUCLEOTIDE SEQUENCE</scope>
</reference>
<comment type="catalytic activity">
    <reaction evidence="7">
        <text>12-hexadecanoyloxy-octadecanoate + H2O = 12-hydroxyoctadecanoate + hexadecanoate + H(+)</text>
        <dbReference type="Rhea" id="RHEA:52056"/>
        <dbReference type="ChEBI" id="CHEBI:7896"/>
        <dbReference type="ChEBI" id="CHEBI:15377"/>
        <dbReference type="ChEBI" id="CHEBI:15378"/>
        <dbReference type="ChEBI" id="CHEBI:83677"/>
        <dbReference type="ChEBI" id="CHEBI:84201"/>
    </reaction>
    <physiologicalReaction direction="left-to-right" evidence="7">
        <dbReference type="Rhea" id="RHEA:52057"/>
    </physiologicalReaction>
</comment>
<evidence type="ECO:0000256" key="1">
    <source>
        <dbReference type="ARBA" id="ARBA00000923"/>
    </source>
</evidence>
<feature type="transmembrane region" description="Helical" evidence="17">
    <location>
        <begin position="74"/>
        <end position="93"/>
    </location>
</feature>
<evidence type="ECO:0000256" key="17">
    <source>
        <dbReference type="SAM" id="Phobius"/>
    </source>
</evidence>
<feature type="transmembrane region" description="Helical" evidence="17">
    <location>
        <begin position="213"/>
        <end position="231"/>
    </location>
</feature>
<keyword evidence="4 17" id="KW-0812">Transmembrane</keyword>
<evidence type="ECO:0000256" key="6">
    <source>
        <dbReference type="ARBA" id="ARBA00023136"/>
    </source>
</evidence>
<evidence type="ECO:0000256" key="3">
    <source>
        <dbReference type="ARBA" id="ARBA00009300"/>
    </source>
</evidence>
<sequence>VLQTLFYAVSFLTDLLLPIRGIKLVKFVIYCRDLLFSVLAFPASTFVFLSFWALYTYDRQLVYPEGLDKVIPLWLNHAVHTAVFPIAVLEIVTSPHHYPPKRKGLTLLGICSVAYLSWVLWIYIADGNWVYPFLGLLNPFGFILFLLSSNILAALVYIAGDTLNYLIWGKFKNKRELPSLPVLLTEMEMLFFYNRVMLESLSILFSIHFQELLILLLYRIYIAPTVFSALYNRKGDNTIRIQFNTEGIGGPCSWSLQSKE</sequence>
<protein>
    <recommendedName>
        <fullName evidence="20">Androgen-dependent TFPI-regulating protein</fullName>
    </recommendedName>
</protein>
<comment type="catalytic activity">
    <reaction evidence="10">
        <text>12-octadecanoyloxy-octadecanoate + H2O = 12-hydroxyoctadecanoate + octadecanoate + H(+)</text>
        <dbReference type="Rhea" id="RHEA:52080"/>
        <dbReference type="ChEBI" id="CHEBI:15377"/>
        <dbReference type="ChEBI" id="CHEBI:15378"/>
        <dbReference type="ChEBI" id="CHEBI:25629"/>
        <dbReference type="ChEBI" id="CHEBI:84201"/>
        <dbReference type="ChEBI" id="CHEBI:136330"/>
    </reaction>
    <physiologicalReaction direction="left-to-right" evidence="10">
        <dbReference type="Rhea" id="RHEA:52081"/>
    </physiologicalReaction>
</comment>
<evidence type="ECO:0000256" key="15">
    <source>
        <dbReference type="ARBA" id="ARBA00049322"/>
    </source>
</evidence>
<comment type="catalytic activity">
    <reaction evidence="14">
        <text>13-(9Z-octadecenoyloxy)-octadecanoate + H2O = 13-hydroxy-octadecanoate + (9Z)-octadecenoate + H(+)</text>
        <dbReference type="Rhea" id="RHEA:52064"/>
        <dbReference type="ChEBI" id="CHEBI:15377"/>
        <dbReference type="ChEBI" id="CHEBI:15378"/>
        <dbReference type="ChEBI" id="CHEBI:30823"/>
        <dbReference type="ChEBI" id="CHEBI:136303"/>
        <dbReference type="ChEBI" id="CHEBI:136304"/>
    </reaction>
    <physiologicalReaction direction="left-to-right" evidence="14">
        <dbReference type="Rhea" id="RHEA:52065"/>
    </physiologicalReaction>
</comment>
<comment type="catalytic activity">
    <reaction evidence="16">
        <text>12-(9Z-hexadecenoyloxy)-octadecanoate + H2O = 12-hydroxyoctadecanoate + (9Z)-hexadecenoate + H(+)</text>
        <dbReference type="Rhea" id="RHEA:52072"/>
        <dbReference type="ChEBI" id="CHEBI:15377"/>
        <dbReference type="ChEBI" id="CHEBI:15378"/>
        <dbReference type="ChEBI" id="CHEBI:32372"/>
        <dbReference type="ChEBI" id="CHEBI:84201"/>
        <dbReference type="ChEBI" id="CHEBI:136312"/>
    </reaction>
    <physiologicalReaction direction="left-to-right" evidence="16">
        <dbReference type="Rhea" id="RHEA:52073"/>
    </physiologicalReaction>
</comment>
<dbReference type="Pfam" id="PF04750">
    <property type="entry name" value="Far-17a_AIG1"/>
    <property type="match status" value="1"/>
</dbReference>
<evidence type="ECO:0000256" key="16">
    <source>
        <dbReference type="ARBA" id="ARBA00049428"/>
    </source>
</evidence>
<evidence type="ECO:0000256" key="5">
    <source>
        <dbReference type="ARBA" id="ARBA00022989"/>
    </source>
</evidence>
<evidence type="ECO:0000256" key="12">
    <source>
        <dbReference type="ARBA" id="ARBA00048800"/>
    </source>
</evidence>
<comment type="catalytic activity">
    <reaction evidence="9">
        <text>9-hexadecanoyloxy-octadecanoate + H2O = 9-hydroxy-octadecanoate + hexadecanoate + H(+)</text>
        <dbReference type="Rhea" id="RHEA:52052"/>
        <dbReference type="ChEBI" id="CHEBI:7896"/>
        <dbReference type="ChEBI" id="CHEBI:15377"/>
        <dbReference type="ChEBI" id="CHEBI:15378"/>
        <dbReference type="ChEBI" id="CHEBI:83670"/>
        <dbReference type="ChEBI" id="CHEBI:136286"/>
    </reaction>
    <physiologicalReaction direction="left-to-right" evidence="9">
        <dbReference type="Rhea" id="RHEA:52053"/>
    </physiologicalReaction>
</comment>
<evidence type="ECO:0000256" key="8">
    <source>
        <dbReference type="ARBA" id="ARBA00047427"/>
    </source>
</evidence>
<dbReference type="EMBL" id="CATNWA010015283">
    <property type="protein sequence ID" value="CAI9581557.1"/>
    <property type="molecule type" value="Genomic_DNA"/>
</dbReference>
<comment type="catalytic activity">
    <reaction evidence="8">
        <text>13-octadecanoyloxy-octadecanoate + H2O = 13-hydroxy-octadecanoate + octadecanoate + H(+)</text>
        <dbReference type="Rhea" id="RHEA:52084"/>
        <dbReference type="ChEBI" id="CHEBI:15377"/>
        <dbReference type="ChEBI" id="CHEBI:15378"/>
        <dbReference type="ChEBI" id="CHEBI:25629"/>
        <dbReference type="ChEBI" id="CHEBI:136304"/>
        <dbReference type="ChEBI" id="CHEBI:136335"/>
    </reaction>
    <physiologicalReaction direction="left-to-right" evidence="8">
        <dbReference type="Rhea" id="RHEA:52085"/>
    </physiologicalReaction>
</comment>
<evidence type="ECO:0000313" key="19">
    <source>
        <dbReference type="Proteomes" id="UP001162483"/>
    </source>
</evidence>
<feature type="transmembrane region" description="Helical" evidence="17">
    <location>
        <begin position="144"/>
        <end position="168"/>
    </location>
</feature>
<evidence type="ECO:0000256" key="11">
    <source>
        <dbReference type="ARBA" id="ARBA00048701"/>
    </source>
</evidence>
<keyword evidence="5 17" id="KW-1133">Transmembrane helix</keyword>
<comment type="catalytic activity">
    <reaction evidence="12">
        <text>9-(9Z-octadecenoyloxy)-octadecanoate + H2O = 9-hydroxy-octadecanoate + (9Z)-octadecenoate + H(+)</text>
        <dbReference type="Rhea" id="RHEA:52048"/>
        <dbReference type="ChEBI" id="CHEBI:15377"/>
        <dbReference type="ChEBI" id="CHEBI:15378"/>
        <dbReference type="ChEBI" id="CHEBI:30823"/>
        <dbReference type="ChEBI" id="CHEBI:136282"/>
        <dbReference type="ChEBI" id="CHEBI:136286"/>
    </reaction>
    <physiologicalReaction direction="left-to-right" evidence="12">
        <dbReference type="Rhea" id="RHEA:52049"/>
    </physiologicalReaction>
</comment>
<dbReference type="PANTHER" id="PTHR10989:SF17">
    <property type="entry name" value="ANDROGEN-DEPENDENT TFPI-REGULATING PROTEIN"/>
    <property type="match status" value="1"/>
</dbReference>
<comment type="catalytic activity">
    <reaction evidence="1">
        <text>9-(9Z-hexadecenoyloxy)-octadecanoate + H2O = (9Z)-hexadecenoate + 9-hydroxy-octadecanoate + H(+)</text>
        <dbReference type="Rhea" id="RHEA:52068"/>
        <dbReference type="ChEBI" id="CHEBI:15377"/>
        <dbReference type="ChEBI" id="CHEBI:15378"/>
        <dbReference type="ChEBI" id="CHEBI:32372"/>
        <dbReference type="ChEBI" id="CHEBI:136286"/>
        <dbReference type="ChEBI" id="CHEBI:136309"/>
    </reaction>
    <physiologicalReaction direction="left-to-right" evidence="1">
        <dbReference type="Rhea" id="RHEA:52069"/>
    </physiologicalReaction>
</comment>
<comment type="catalytic activity">
    <reaction evidence="11">
        <text>12-(9Z-octadecenoyloxy)-octadecanoate + H2O = 12-hydroxyoctadecanoate + (9Z)-octadecenoate + H(+)</text>
        <dbReference type="Rhea" id="RHEA:52060"/>
        <dbReference type="ChEBI" id="CHEBI:15377"/>
        <dbReference type="ChEBI" id="CHEBI:15378"/>
        <dbReference type="ChEBI" id="CHEBI:30823"/>
        <dbReference type="ChEBI" id="CHEBI:84201"/>
        <dbReference type="ChEBI" id="CHEBI:136302"/>
    </reaction>
    <physiologicalReaction direction="left-to-right" evidence="11">
        <dbReference type="Rhea" id="RHEA:52061"/>
    </physiologicalReaction>
</comment>
<evidence type="ECO:0000256" key="4">
    <source>
        <dbReference type="ARBA" id="ARBA00022692"/>
    </source>
</evidence>
<evidence type="ECO:0000256" key="9">
    <source>
        <dbReference type="ARBA" id="ARBA00047863"/>
    </source>
</evidence>
<accession>A0ABN9EDP6</accession>
<evidence type="ECO:0000313" key="18">
    <source>
        <dbReference type="EMBL" id="CAI9581557.1"/>
    </source>
</evidence>
<dbReference type="PANTHER" id="PTHR10989">
    <property type="entry name" value="ANDROGEN-INDUCED PROTEIN 1-RELATED"/>
    <property type="match status" value="1"/>
</dbReference>
<feature type="transmembrane region" description="Helical" evidence="17">
    <location>
        <begin position="105"/>
        <end position="124"/>
    </location>
</feature>
<evidence type="ECO:0008006" key="20">
    <source>
        <dbReference type="Google" id="ProtNLM"/>
    </source>
</evidence>
<comment type="catalytic activity">
    <reaction evidence="13">
        <text>9-octadecanoyloxy-octadecanoate + H2O = 9-hydroxy-octadecanoate + octadecanoate + H(+)</text>
        <dbReference type="Rhea" id="RHEA:52096"/>
        <dbReference type="ChEBI" id="CHEBI:15377"/>
        <dbReference type="ChEBI" id="CHEBI:15378"/>
        <dbReference type="ChEBI" id="CHEBI:25629"/>
        <dbReference type="ChEBI" id="CHEBI:136286"/>
        <dbReference type="ChEBI" id="CHEBI:136373"/>
    </reaction>
    <physiologicalReaction direction="left-to-right" evidence="13">
        <dbReference type="Rhea" id="RHEA:52097"/>
    </physiologicalReaction>
</comment>
<organism evidence="18 19">
    <name type="scientific">Staurois parvus</name>
    <dbReference type="NCBI Taxonomy" id="386267"/>
    <lineage>
        <taxon>Eukaryota</taxon>
        <taxon>Metazoa</taxon>
        <taxon>Chordata</taxon>
        <taxon>Craniata</taxon>
        <taxon>Vertebrata</taxon>
        <taxon>Euteleostomi</taxon>
        <taxon>Amphibia</taxon>
        <taxon>Batrachia</taxon>
        <taxon>Anura</taxon>
        <taxon>Neobatrachia</taxon>
        <taxon>Ranoidea</taxon>
        <taxon>Ranidae</taxon>
        <taxon>Staurois</taxon>
    </lineage>
</organism>
<evidence type="ECO:0000256" key="7">
    <source>
        <dbReference type="ARBA" id="ARBA00047368"/>
    </source>
</evidence>
<proteinExistence type="inferred from homology"/>
<feature type="transmembrane region" description="Helical" evidence="17">
    <location>
        <begin position="34"/>
        <end position="54"/>
    </location>
</feature>